<keyword evidence="8" id="KW-1185">Reference proteome</keyword>
<keyword evidence="4 6" id="KW-1133">Transmembrane helix</keyword>
<feature type="transmembrane region" description="Helical" evidence="6">
    <location>
        <begin position="159"/>
        <end position="181"/>
    </location>
</feature>
<dbReference type="EMBL" id="BOOW01000013">
    <property type="protein sequence ID" value="GII92061.1"/>
    <property type="molecule type" value="Genomic_DNA"/>
</dbReference>
<comment type="subcellular location">
    <subcellularLocation>
        <location evidence="1">Membrane</location>
        <topology evidence="1">Multi-pass membrane protein</topology>
    </subcellularLocation>
</comment>
<evidence type="ECO:0000313" key="8">
    <source>
        <dbReference type="Proteomes" id="UP000606172"/>
    </source>
</evidence>
<evidence type="ECO:0000256" key="5">
    <source>
        <dbReference type="ARBA" id="ARBA00023136"/>
    </source>
</evidence>
<keyword evidence="5 6" id="KW-0472">Membrane</keyword>
<dbReference type="AlphaFoldDB" id="A0A919RDT5"/>
<dbReference type="Pfam" id="PF13520">
    <property type="entry name" value="AA_permease_2"/>
    <property type="match status" value="1"/>
</dbReference>
<dbReference type="RefSeq" id="WP_204024547.1">
    <property type="nucleotide sequence ID" value="NZ_BOOW01000013.1"/>
</dbReference>
<gene>
    <name evidence="7" type="ORF">Ssi02_22920</name>
</gene>
<organism evidence="7 8">
    <name type="scientific">Sinosporangium siamense</name>
    <dbReference type="NCBI Taxonomy" id="1367973"/>
    <lineage>
        <taxon>Bacteria</taxon>
        <taxon>Bacillati</taxon>
        <taxon>Actinomycetota</taxon>
        <taxon>Actinomycetes</taxon>
        <taxon>Streptosporangiales</taxon>
        <taxon>Streptosporangiaceae</taxon>
        <taxon>Sinosporangium</taxon>
    </lineage>
</organism>
<dbReference type="GO" id="GO:0022857">
    <property type="term" value="F:transmembrane transporter activity"/>
    <property type="evidence" value="ECO:0007669"/>
    <property type="project" value="InterPro"/>
</dbReference>
<name>A0A919RDT5_9ACTN</name>
<feature type="transmembrane region" description="Helical" evidence="6">
    <location>
        <begin position="52"/>
        <end position="73"/>
    </location>
</feature>
<feature type="transmembrane region" description="Helical" evidence="6">
    <location>
        <begin position="339"/>
        <end position="361"/>
    </location>
</feature>
<dbReference type="InterPro" id="IPR002293">
    <property type="entry name" value="AA/rel_permease1"/>
</dbReference>
<evidence type="ECO:0000256" key="2">
    <source>
        <dbReference type="ARBA" id="ARBA00022448"/>
    </source>
</evidence>
<dbReference type="PIRSF" id="PIRSF006060">
    <property type="entry name" value="AA_transporter"/>
    <property type="match status" value="1"/>
</dbReference>
<evidence type="ECO:0000313" key="7">
    <source>
        <dbReference type="EMBL" id="GII92061.1"/>
    </source>
</evidence>
<protein>
    <submittedName>
        <fullName evidence="7">Amino acid permease</fullName>
    </submittedName>
</protein>
<feature type="transmembrane region" description="Helical" evidence="6">
    <location>
        <begin position="435"/>
        <end position="454"/>
    </location>
</feature>
<feature type="transmembrane region" description="Helical" evidence="6">
    <location>
        <begin position="400"/>
        <end position="420"/>
    </location>
</feature>
<feature type="transmembrane region" description="Helical" evidence="6">
    <location>
        <begin position="367"/>
        <end position="388"/>
    </location>
</feature>
<feature type="transmembrane region" description="Helical" evidence="6">
    <location>
        <begin position="291"/>
        <end position="318"/>
    </location>
</feature>
<keyword evidence="2" id="KW-0813">Transport</keyword>
<evidence type="ECO:0000256" key="3">
    <source>
        <dbReference type="ARBA" id="ARBA00022692"/>
    </source>
</evidence>
<reference evidence="7" key="1">
    <citation type="submission" date="2021-01" db="EMBL/GenBank/DDBJ databases">
        <title>Whole genome shotgun sequence of Sinosporangium siamense NBRC 109515.</title>
        <authorList>
            <person name="Komaki H."/>
            <person name="Tamura T."/>
        </authorList>
    </citation>
    <scope>NUCLEOTIDE SEQUENCE</scope>
    <source>
        <strain evidence="7">NBRC 109515</strain>
    </source>
</reference>
<sequence>MATPTSDVPGGNLRREFTFASTFSLAFAFISPIIALYAIYALGLRTAGPPFWWAFLAVFAGQLLVATVLAELASRWPVEGGLLQWSHRLVGPRYGWATGWVYIWTLTTLAVATAYACSAFAARLLGLGEPPVAVRLALALAVVALSTLPNLVGPRALKVFVLVALACEAIGSLVLGTVLLVFHRANDLSVLFGGSAGDFSAGAFVGAVAIVGWAFIGFESAADVAEEVREPERAVPKALVRSLVLVALTVMYAGLALILATPDLGAVTAGGVPDPISHTVAATLGPAAVPVVMLVVCTGFIAGMAAIGAAVSRVVYALARDRELPFSRGLGVLSAAQAIPRNAVLACSALAAALLVLTVSAGLYDTLIAMSTGGFYLAFALPVLALLAHRRRGGWHGGPWRLPSVLSATVNVLAGLWLVAELVNIVWPRDTGAPWYVQWGSPLMFGAVAVLGVVTHRARRWERLNGRAPL</sequence>
<dbReference type="Proteomes" id="UP000606172">
    <property type="component" value="Unassembled WGS sequence"/>
</dbReference>
<evidence type="ECO:0000256" key="4">
    <source>
        <dbReference type="ARBA" id="ARBA00022989"/>
    </source>
</evidence>
<dbReference type="GO" id="GO:0016020">
    <property type="term" value="C:membrane"/>
    <property type="evidence" value="ECO:0007669"/>
    <property type="project" value="UniProtKB-SubCell"/>
</dbReference>
<feature type="transmembrane region" description="Helical" evidence="6">
    <location>
        <begin position="201"/>
        <end position="218"/>
    </location>
</feature>
<dbReference type="PANTHER" id="PTHR45649">
    <property type="entry name" value="AMINO-ACID PERMEASE BAT1"/>
    <property type="match status" value="1"/>
</dbReference>
<accession>A0A919RDT5</accession>
<evidence type="ECO:0000256" key="6">
    <source>
        <dbReference type="SAM" id="Phobius"/>
    </source>
</evidence>
<feature type="transmembrane region" description="Helical" evidence="6">
    <location>
        <begin position="239"/>
        <end position="260"/>
    </location>
</feature>
<evidence type="ECO:0000256" key="1">
    <source>
        <dbReference type="ARBA" id="ARBA00004141"/>
    </source>
</evidence>
<proteinExistence type="predicted"/>
<feature type="transmembrane region" description="Helical" evidence="6">
    <location>
        <begin position="17"/>
        <end position="40"/>
    </location>
</feature>
<keyword evidence="3 6" id="KW-0812">Transmembrane</keyword>
<feature type="transmembrane region" description="Helical" evidence="6">
    <location>
        <begin position="133"/>
        <end position="152"/>
    </location>
</feature>
<feature type="transmembrane region" description="Helical" evidence="6">
    <location>
        <begin position="94"/>
        <end position="121"/>
    </location>
</feature>
<dbReference type="PANTHER" id="PTHR45649:SF26">
    <property type="entry name" value="OS04G0435100 PROTEIN"/>
    <property type="match status" value="1"/>
</dbReference>
<comment type="caution">
    <text evidence="7">The sequence shown here is derived from an EMBL/GenBank/DDBJ whole genome shotgun (WGS) entry which is preliminary data.</text>
</comment>
<dbReference type="Gene3D" id="1.20.1740.10">
    <property type="entry name" value="Amino acid/polyamine transporter I"/>
    <property type="match status" value="1"/>
</dbReference>